<evidence type="ECO:0000256" key="2">
    <source>
        <dbReference type="SAM" id="MobiDB-lite"/>
    </source>
</evidence>
<dbReference type="EMBL" id="FNFO01000003">
    <property type="protein sequence ID" value="SDK72970.1"/>
    <property type="molecule type" value="Genomic_DNA"/>
</dbReference>
<evidence type="ECO:0008006" key="6">
    <source>
        <dbReference type="Google" id="ProtNLM"/>
    </source>
</evidence>
<protein>
    <recommendedName>
        <fullName evidence="6">Lipopolysaccharide assembly protein A domain-containing protein</fullName>
    </recommendedName>
</protein>
<evidence type="ECO:0000256" key="3">
    <source>
        <dbReference type="SAM" id="Phobius"/>
    </source>
</evidence>
<keyword evidence="1" id="KW-0175">Coiled coil</keyword>
<reference evidence="4 5" key="1">
    <citation type="submission" date="2016-10" db="EMBL/GenBank/DDBJ databases">
        <authorList>
            <person name="de Groot N.N."/>
        </authorList>
    </citation>
    <scope>NUCLEOTIDE SEQUENCE [LARGE SCALE GENOMIC DNA]</scope>
    <source>
        <strain evidence="4 5">DSM 25186</strain>
    </source>
</reference>
<evidence type="ECO:0000313" key="5">
    <source>
        <dbReference type="Proteomes" id="UP000198510"/>
    </source>
</evidence>
<keyword evidence="3" id="KW-0472">Membrane</keyword>
<feature type="region of interest" description="Disordered" evidence="2">
    <location>
        <begin position="89"/>
        <end position="146"/>
    </location>
</feature>
<evidence type="ECO:0000313" key="4">
    <source>
        <dbReference type="EMBL" id="SDK72970.1"/>
    </source>
</evidence>
<feature type="transmembrane region" description="Helical" evidence="3">
    <location>
        <begin position="39"/>
        <end position="59"/>
    </location>
</feature>
<dbReference type="STRING" id="1075417.SAMN05421823_103398"/>
<keyword evidence="3" id="KW-1133">Transmembrane helix</keyword>
<gene>
    <name evidence="4" type="ORF">SAMN05421823_103398</name>
</gene>
<name>A0A1G9E9Y1_9BACT</name>
<accession>A0A1G9E9Y1</accession>
<sequence>MKSFKNFLYLVFALYLVLSILLILYSDSILGSLNIVNDVGFWSGWLMGGLLLFIVEVLVENAHVSQLQRQVARLQREVNEVKARYYDDLATSQRPEQKKSRTIIPGFGRDKAATPPPPATNTPPKSTQPPEQLPPHPYEDLDDPDR</sequence>
<dbReference type="Proteomes" id="UP000198510">
    <property type="component" value="Unassembled WGS sequence"/>
</dbReference>
<keyword evidence="5" id="KW-1185">Reference proteome</keyword>
<feature type="transmembrane region" description="Helical" evidence="3">
    <location>
        <begin position="7"/>
        <end position="27"/>
    </location>
</feature>
<dbReference type="RefSeq" id="WP_089681402.1">
    <property type="nucleotide sequence ID" value="NZ_FNFO01000003.1"/>
</dbReference>
<proteinExistence type="predicted"/>
<dbReference type="AlphaFoldDB" id="A0A1G9E9Y1"/>
<keyword evidence="3" id="KW-0812">Transmembrane</keyword>
<organism evidence="4 5">
    <name type="scientific">Catalinimonas alkaloidigena</name>
    <dbReference type="NCBI Taxonomy" id="1075417"/>
    <lineage>
        <taxon>Bacteria</taxon>
        <taxon>Pseudomonadati</taxon>
        <taxon>Bacteroidota</taxon>
        <taxon>Cytophagia</taxon>
        <taxon>Cytophagales</taxon>
        <taxon>Catalimonadaceae</taxon>
        <taxon>Catalinimonas</taxon>
    </lineage>
</organism>
<evidence type="ECO:0000256" key="1">
    <source>
        <dbReference type="SAM" id="Coils"/>
    </source>
</evidence>
<feature type="coiled-coil region" evidence="1">
    <location>
        <begin position="57"/>
        <end position="84"/>
    </location>
</feature>